<dbReference type="SMART" id="SM00382">
    <property type="entry name" value="AAA"/>
    <property type="match status" value="1"/>
</dbReference>
<reference evidence="8" key="1">
    <citation type="submission" date="2007-02" db="EMBL/GenBank/DDBJ databases">
        <title>Complete sequence of Pyrobaculum calidifontis JCM 11548.</title>
        <authorList>
            <consortium name="US DOE Joint Genome Institute"/>
            <person name="Copeland A."/>
            <person name="Lucas S."/>
            <person name="Lapidus A."/>
            <person name="Barry K."/>
            <person name="Glavina del Rio T."/>
            <person name="Dalin E."/>
            <person name="Tice H."/>
            <person name="Pitluck S."/>
            <person name="Chain P."/>
            <person name="Malfatti S."/>
            <person name="Shin M."/>
            <person name="Vergez L."/>
            <person name="Schmutz J."/>
            <person name="Larimer F."/>
            <person name="Land M."/>
            <person name="Hauser L."/>
            <person name="Kyrpides N."/>
            <person name="Mikhailova N."/>
            <person name="Cozen A.E."/>
            <person name="Fitz-Gibbon S.T."/>
            <person name="House C.H."/>
            <person name="Saltikov C."/>
            <person name="Lowe T.M."/>
            <person name="Richardson P."/>
        </authorList>
    </citation>
    <scope>NUCLEOTIDE SEQUENCE [LARGE SCALE GENOMIC DNA]</scope>
    <source>
        <strain evidence="8">JCM 11548</strain>
    </source>
</reference>
<dbReference type="GO" id="GO:0006865">
    <property type="term" value="P:amino acid transport"/>
    <property type="evidence" value="ECO:0007669"/>
    <property type="project" value="UniProtKB-KW"/>
</dbReference>
<accession>A3MUF4</accession>
<dbReference type="EMBL" id="CP000561">
    <property type="protein sequence ID" value="ABO08271.1"/>
    <property type="molecule type" value="Genomic_DNA"/>
</dbReference>
<dbReference type="STRING" id="410359.Pcal_0845"/>
<organism evidence="8 9">
    <name type="scientific">Pyrobaculum calidifontis (strain DSM 21063 / JCM 11548 / VA1)</name>
    <dbReference type="NCBI Taxonomy" id="410359"/>
    <lineage>
        <taxon>Archaea</taxon>
        <taxon>Thermoproteota</taxon>
        <taxon>Thermoprotei</taxon>
        <taxon>Thermoproteales</taxon>
        <taxon>Thermoproteaceae</taxon>
        <taxon>Pyrobaculum</taxon>
    </lineage>
</organism>
<dbReference type="HOGENOM" id="CLU_000604_1_2_2"/>
<keyword evidence="4" id="KW-0029">Amino-acid transport</keyword>
<evidence type="ECO:0000256" key="5">
    <source>
        <dbReference type="ARBA" id="ARBA00056071"/>
    </source>
</evidence>
<evidence type="ECO:0000259" key="7">
    <source>
        <dbReference type="PROSITE" id="PS50893"/>
    </source>
</evidence>
<dbReference type="SUPFAM" id="SSF52540">
    <property type="entry name" value="P-loop containing nucleoside triphosphate hydrolases"/>
    <property type="match status" value="1"/>
</dbReference>
<dbReference type="CDD" id="cd03219">
    <property type="entry name" value="ABC_Mj1267_LivG_branched"/>
    <property type="match status" value="1"/>
</dbReference>
<evidence type="ECO:0000256" key="3">
    <source>
        <dbReference type="ARBA" id="ARBA00022840"/>
    </source>
</evidence>
<keyword evidence="1" id="KW-0813">Transport</keyword>
<dbReference type="InterPro" id="IPR051120">
    <property type="entry name" value="ABC_AA/LPS_Transport"/>
</dbReference>
<proteinExistence type="predicted"/>
<keyword evidence="3 8" id="KW-0067">ATP-binding</keyword>
<dbReference type="InterPro" id="IPR027417">
    <property type="entry name" value="P-loop_NTPase"/>
</dbReference>
<dbReference type="PANTHER" id="PTHR45772:SF8">
    <property type="entry name" value="HIGH-AFFINITY BRANCHED-CHAIN AMINO ACID TRANSPORT ATP-BINDING PROTEIN"/>
    <property type="match status" value="1"/>
</dbReference>
<dbReference type="InterPro" id="IPR003439">
    <property type="entry name" value="ABC_transporter-like_ATP-bd"/>
</dbReference>
<sequence>MILRLENVVKKFGGLRAVDGVSLEVGKGEFLAVVGPNGSGKTTLLNIISGVYRPDEGRVYFEGRDVTDLPPYKRARLGMARAFQVPRPFPELSVLENVVVGAVFNGGLDLHKAREAAEEALSYVGLASKKDQLAGKLTFNELRLLELARALASNPKLLLLDEVMAGLTPTEIDRFVELLRRLSEERGISAISLVEHRMRAVVRLAHRVVVMHQGKIIAEGPPEKALNDPRVVEVYLGRPWR</sequence>
<keyword evidence="2" id="KW-0547">Nucleotide-binding</keyword>
<dbReference type="GeneID" id="4908783"/>
<dbReference type="InterPro" id="IPR032823">
    <property type="entry name" value="BCA_ABC_TP_C"/>
</dbReference>
<dbReference type="InterPro" id="IPR003593">
    <property type="entry name" value="AAA+_ATPase"/>
</dbReference>
<protein>
    <recommendedName>
        <fullName evidence="6">Probable branched-chain amino acid transport ATP-binding protein LivG</fullName>
    </recommendedName>
</protein>
<comment type="function">
    <text evidence="5">Probable component of a branched-chain amino-acid transport system.</text>
</comment>
<dbReference type="GO" id="GO:0005886">
    <property type="term" value="C:plasma membrane"/>
    <property type="evidence" value="ECO:0007669"/>
    <property type="project" value="TreeGrafter"/>
</dbReference>
<dbReference type="Proteomes" id="UP000001431">
    <property type="component" value="Chromosome"/>
</dbReference>
<dbReference type="PANTHER" id="PTHR45772">
    <property type="entry name" value="CONSERVED COMPONENT OF ABC TRANSPORTER FOR NATURAL AMINO ACIDS-RELATED"/>
    <property type="match status" value="1"/>
</dbReference>
<feature type="domain" description="ABC transporter" evidence="7">
    <location>
        <begin position="3"/>
        <end position="238"/>
    </location>
</feature>
<evidence type="ECO:0000256" key="4">
    <source>
        <dbReference type="ARBA" id="ARBA00022970"/>
    </source>
</evidence>
<dbReference type="Gene3D" id="3.40.50.300">
    <property type="entry name" value="P-loop containing nucleotide triphosphate hydrolases"/>
    <property type="match status" value="1"/>
</dbReference>
<evidence type="ECO:0000256" key="1">
    <source>
        <dbReference type="ARBA" id="ARBA00022448"/>
    </source>
</evidence>
<evidence type="ECO:0000313" key="8">
    <source>
        <dbReference type="EMBL" id="ABO08271.1"/>
    </source>
</evidence>
<dbReference type="PROSITE" id="PS50893">
    <property type="entry name" value="ABC_TRANSPORTER_2"/>
    <property type="match status" value="1"/>
</dbReference>
<dbReference type="FunFam" id="3.40.50.300:FF:000421">
    <property type="entry name" value="Branched-chain amino acid ABC transporter ATP-binding protein"/>
    <property type="match status" value="1"/>
</dbReference>
<dbReference type="Pfam" id="PF12399">
    <property type="entry name" value="BCA_ABC_TP_C"/>
    <property type="match status" value="1"/>
</dbReference>
<dbReference type="RefSeq" id="WP_011849529.1">
    <property type="nucleotide sequence ID" value="NC_009073.1"/>
</dbReference>
<evidence type="ECO:0000256" key="2">
    <source>
        <dbReference type="ARBA" id="ARBA00022741"/>
    </source>
</evidence>
<evidence type="ECO:0000256" key="6">
    <source>
        <dbReference type="ARBA" id="ARBA00072811"/>
    </source>
</evidence>
<gene>
    <name evidence="8" type="ordered locus">Pcal_0845</name>
</gene>
<dbReference type="eggNOG" id="arCOG00926">
    <property type="taxonomic scope" value="Archaea"/>
</dbReference>
<dbReference type="KEGG" id="pcl:Pcal_0845"/>
<dbReference type="AlphaFoldDB" id="A3MUF4"/>
<name>A3MUF4_PYRCJ</name>
<evidence type="ECO:0000313" key="9">
    <source>
        <dbReference type="Proteomes" id="UP000001431"/>
    </source>
</evidence>
<dbReference type="OrthoDB" id="44250at2157"/>
<keyword evidence="9" id="KW-1185">Reference proteome</keyword>
<dbReference type="GO" id="GO:0005524">
    <property type="term" value="F:ATP binding"/>
    <property type="evidence" value="ECO:0007669"/>
    <property type="project" value="UniProtKB-KW"/>
</dbReference>
<dbReference type="Pfam" id="PF00005">
    <property type="entry name" value="ABC_tran"/>
    <property type="match status" value="1"/>
</dbReference>
<dbReference type="GO" id="GO:0016887">
    <property type="term" value="F:ATP hydrolysis activity"/>
    <property type="evidence" value="ECO:0007669"/>
    <property type="project" value="InterPro"/>
</dbReference>